<evidence type="ECO:0000313" key="4">
    <source>
        <dbReference type="Proteomes" id="UP000653730"/>
    </source>
</evidence>
<dbReference type="Pfam" id="PF13372">
    <property type="entry name" value="Alginate_exp"/>
    <property type="match status" value="1"/>
</dbReference>
<keyword evidence="1" id="KW-0732">Signal</keyword>
<keyword evidence="4" id="KW-1185">Reference proteome</keyword>
<dbReference type="InterPro" id="IPR025388">
    <property type="entry name" value="Alginate_export_dom"/>
</dbReference>
<reference evidence="3 4" key="1">
    <citation type="submission" date="2020-09" db="EMBL/GenBank/DDBJ databases">
        <title>Sinomicrobium weinanense sp. nov., a halophilic bacteria isolated from saline-alkali soil.</title>
        <authorList>
            <person name="Wu P."/>
            <person name="Ren H."/>
            <person name="Mei Y."/>
            <person name="Liang Y."/>
            <person name="Chen Z."/>
        </authorList>
    </citation>
    <scope>NUCLEOTIDE SEQUENCE [LARGE SCALE GENOMIC DNA]</scope>
    <source>
        <strain evidence="3 4">FJxs</strain>
    </source>
</reference>
<proteinExistence type="predicted"/>
<accession>A0A926JQM1</accession>
<comment type="caution">
    <text evidence="3">The sequence shown here is derived from an EMBL/GenBank/DDBJ whole genome shotgun (WGS) entry which is preliminary data.</text>
</comment>
<organism evidence="3 4">
    <name type="scientific">Sinomicrobium weinanense</name>
    <dbReference type="NCBI Taxonomy" id="2842200"/>
    <lineage>
        <taxon>Bacteria</taxon>
        <taxon>Pseudomonadati</taxon>
        <taxon>Bacteroidota</taxon>
        <taxon>Flavobacteriia</taxon>
        <taxon>Flavobacteriales</taxon>
        <taxon>Flavobacteriaceae</taxon>
        <taxon>Sinomicrobium</taxon>
    </lineage>
</organism>
<evidence type="ECO:0000259" key="2">
    <source>
        <dbReference type="Pfam" id="PF13372"/>
    </source>
</evidence>
<dbReference type="EMBL" id="JACVDC010000011">
    <property type="protein sequence ID" value="MBC9795524.1"/>
    <property type="molecule type" value="Genomic_DNA"/>
</dbReference>
<name>A0A926JQM1_9FLAO</name>
<dbReference type="AlphaFoldDB" id="A0A926JQM1"/>
<feature type="domain" description="Alginate export" evidence="2">
    <location>
        <begin position="52"/>
        <end position="399"/>
    </location>
</feature>
<protein>
    <submittedName>
        <fullName evidence="3">Alginate export family protein</fullName>
    </submittedName>
</protein>
<feature type="chain" id="PRO_5037088524" evidence="1">
    <location>
        <begin position="20"/>
        <end position="422"/>
    </location>
</feature>
<gene>
    <name evidence="3" type="ORF">IBL28_06080</name>
</gene>
<dbReference type="RefSeq" id="WP_187964677.1">
    <property type="nucleotide sequence ID" value="NZ_JACVDC010000011.1"/>
</dbReference>
<evidence type="ECO:0000256" key="1">
    <source>
        <dbReference type="SAM" id="SignalP"/>
    </source>
</evidence>
<sequence>MKIKFFWVLVILAFPYSYSQNFNVSTDIRPRFEYRHGFGNLFPDDAEPGAGVIQRSRLNLDYGTEKLKITLKLQDVSVWGDTPQLSATDGNHSFSIFEAWAELFFHENWSVKAGRQAIAYDNERILGEVDWAMQGRSHDAALLRYTKNRWKADFGFAFNQENLAAEGTAYSPTAFFSYKTMQYAYLHRDWNKLSGSFLFLNNGFQKFDEKENPDGVFYRHTAGTYLQLSFGKAKITGSAYYQFGKADPTRDLSAYLLSLEGLYKTGKVSLGLGLEILSGTGQDSDGDNRSFFPLYGTNHKFNGFMDYFYVGNHANSTGLNDYFGKVNFVLGKKSVLQLQGHYFSSNAALFDDSGNEADRYLGTEIDLVYSKNLIKSVKLAAGYSHMFAADGMGYLKGRTPDNTNHWAWVMLIVKPELFSHTF</sequence>
<feature type="signal peptide" evidence="1">
    <location>
        <begin position="1"/>
        <end position="19"/>
    </location>
</feature>
<dbReference type="Proteomes" id="UP000653730">
    <property type="component" value="Unassembled WGS sequence"/>
</dbReference>
<evidence type="ECO:0000313" key="3">
    <source>
        <dbReference type="EMBL" id="MBC9795524.1"/>
    </source>
</evidence>